<sequence>MLSIIKTEENGEDVAFPIQNVHTDLTLVAKFSNDYTISFAQDVAGQRTVLHTEKVTVGEVIPEPPVTVQNNLELPNGEHFTYKITAMITDQAQTFKAAEKLTYLMFFQKWKCVVKRFIF</sequence>
<comment type="caution">
    <text evidence="1">The sequence shown here is derived from an EMBL/GenBank/DDBJ whole genome shotgun (WGS) entry which is preliminary data.</text>
</comment>
<name>A0A224X951_9LACT</name>
<accession>A0A224X951</accession>
<dbReference type="Proteomes" id="UP000218689">
    <property type="component" value="Unassembled WGS sequence"/>
</dbReference>
<proteinExistence type="predicted"/>
<dbReference type="EMBL" id="BEDT01000003">
    <property type="protein sequence ID" value="GAX47800.1"/>
    <property type="molecule type" value="Genomic_DNA"/>
</dbReference>
<evidence type="ECO:0000313" key="1">
    <source>
        <dbReference type="EMBL" id="GAX47800.1"/>
    </source>
</evidence>
<evidence type="ECO:0000313" key="2">
    <source>
        <dbReference type="Proteomes" id="UP000218689"/>
    </source>
</evidence>
<organism evidence="1 2">
    <name type="scientific">Pseudolactococcus reticulitermitis</name>
    <dbReference type="NCBI Taxonomy" id="2025039"/>
    <lineage>
        <taxon>Bacteria</taxon>
        <taxon>Bacillati</taxon>
        <taxon>Bacillota</taxon>
        <taxon>Bacilli</taxon>
        <taxon>Lactobacillales</taxon>
        <taxon>Streptococcaceae</taxon>
        <taxon>Pseudolactococcus</taxon>
    </lineage>
</organism>
<gene>
    <name evidence="1" type="ORF">RsY01_1404</name>
</gene>
<keyword evidence="2" id="KW-1185">Reference proteome</keyword>
<dbReference type="RefSeq" id="WP_094784843.1">
    <property type="nucleotide sequence ID" value="NZ_BEDT01000003.1"/>
</dbReference>
<dbReference type="AlphaFoldDB" id="A0A224X951"/>
<reference evidence="2" key="1">
    <citation type="submission" date="2017-08" db="EMBL/GenBank/DDBJ databases">
        <title>Draft genome sequence of Lactococcus sp. strain Rs-Y01, isolated from the gut of the lower termite Reticulitermes speratus.</title>
        <authorList>
            <person name="Ohkuma M."/>
            <person name="Yuki M."/>
        </authorList>
    </citation>
    <scope>NUCLEOTIDE SEQUENCE [LARGE SCALE GENOMIC DNA]</scope>
    <source>
        <strain evidence="2">Rs-Y01</strain>
    </source>
</reference>
<protein>
    <submittedName>
        <fullName evidence="1">Uncharacterized protein</fullName>
    </submittedName>
</protein>